<reference evidence="2" key="2">
    <citation type="submission" date="2020-09" db="EMBL/GenBank/DDBJ databases">
        <authorList>
            <person name="Sun Q."/>
            <person name="Zhou Y."/>
        </authorList>
    </citation>
    <scope>NUCLEOTIDE SEQUENCE</scope>
    <source>
        <strain evidence="2">CGMCC 1.15454</strain>
    </source>
</reference>
<evidence type="ECO:0000259" key="1">
    <source>
        <dbReference type="Pfam" id="PF07110"/>
    </source>
</evidence>
<evidence type="ECO:0000313" key="3">
    <source>
        <dbReference type="Proteomes" id="UP000621492"/>
    </source>
</evidence>
<protein>
    <recommendedName>
        <fullName evidence="1">EthD domain-containing protein</fullName>
    </recommendedName>
</protein>
<dbReference type="Proteomes" id="UP000621492">
    <property type="component" value="Unassembled WGS sequence"/>
</dbReference>
<feature type="domain" description="EthD" evidence="1">
    <location>
        <begin position="13"/>
        <end position="96"/>
    </location>
</feature>
<dbReference type="RefSeq" id="WP_188725541.1">
    <property type="nucleotide sequence ID" value="NZ_BMJD01000033.1"/>
</dbReference>
<comment type="caution">
    <text evidence="2">The sequence shown here is derived from an EMBL/GenBank/DDBJ whole genome shotgun (WGS) entry which is preliminary data.</text>
</comment>
<dbReference type="InterPro" id="IPR011008">
    <property type="entry name" value="Dimeric_a/b-barrel"/>
</dbReference>
<gene>
    <name evidence="2" type="ORF">GCM10011409_33530</name>
</gene>
<feature type="domain" description="EthD" evidence="1">
    <location>
        <begin position="128"/>
        <end position="214"/>
    </location>
</feature>
<dbReference type="GO" id="GO:0016491">
    <property type="term" value="F:oxidoreductase activity"/>
    <property type="evidence" value="ECO:0007669"/>
    <property type="project" value="InterPro"/>
</dbReference>
<name>A0A9W5TZL1_9BACI</name>
<dbReference type="Pfam" id="PF07110">
    <property type="entry name" value="EthD"/>
    <property type="match status" value="2"/>
</dbReference>
<dbReference type="Gene3D" id="3.30.70.100">
    <property type="match status" value="2"/>
</dbReference>
<accession>A0A9W5TZL1</accession>
<proteinExistence type="predicted"/>
<sequence>MIVRMGILQRPDHMTMEDFRKYWLEVHGPIASRIPKLRRYLQNHVINSDQLGISYPRGTQAIDGFSQLWFDDNASMKQSSTPDVINMLAKDEEQFIGNMQLIVAEQNEVIPVSDDGPLLKRMSLLKRRPDVDIEVFKREWREVHSELLKAMPSVKGYTQNLVMDRSMNREPAVYEDVPIDGIVELWFKDTVSLKASFASEAGKKAMEHAKTFIEEITTFIVETHEIVDDN</sequence>
<dbReference type="SUPFAM" id="SSF54909">
    <property type="entry name" value="Dimeric alpha+beta barrel"/>
    <property type="match status" value="2"/>
</dbReference>
<dbReference type="NCBIfam" id="TIGR02118">
    <property type="entry name" value="EthD family reductase"/>
    <property type="match status" value="2"/>
</dbReference>
<organism evidence="2 3">
    <name type="scientific">Lentibacillus populi</name>
    <dbReference type="NCBI Taxonomy" id="1827502"/>
    <lineage>
        <taxon>Bacteria</taxon>
        <taxon>Bacillati</taxon>
        <taxon>Bacillota</taxon>
        <taxon>Bacilli</taxon>
        <taxon>Bacillales</taxon>
        <taxon>Bacillaceae</taxon>
        <taxon>Lentibacillus</taxon>
    </lineage>
</organism>
<dbReference type="InterPro" id="IPR009799">
    <property type="entry name" value="EthD_dom"/>
</dbReference>
<reference evidence="2" key="1">
    <citation type="journal article" date="2014" name="Int. J. Syst. Evol. Microbiol.">
        <title>Complete genome sequence of Corynebacterium casei LMG S-19264T (=DSM 44701T), isolated from a smear-ripened cheese.</title>
        <authorList>
            <consortium name="US DOE Joint Genome Institute (JGI-PGF)"/>
            <person name="Walter F."/>
            <person name="Albersmeier A."/>
            <person name="Kalinowski J."/>
            <person name="Ruckert C."/>
        </authorList>
    </citation>
    <scope>NUCLEOTIDE SEQUENCE</scope>
    <source>
        <strain evidence="2">CGMCC 1.15454</strain>
    </source>
</reference>
<evidence type="ECO:0000313" key="2">
    <source>
        <dbReference type="EMBL" id="GGB53246.1"/>
    </source>
</evidence>
<keyword evidence="3" id="KW-1185">Reference proteome</keyword>
<dbReference type="AlphaFoldDB" id="A0A9W5TZL1"/>
<dbReference type="EMBL" id="BMJD01000033">
    <property type="protein sequence ID" value="GGB53246.1"/>
    <property type="molecule type" value="Genomic_DNA"/>
</dbReference>